<evidence type="ECO:0000313" key="1">
    <source>
        <dbReference type="EMBL" id="PVU74233.1"/>
    </source>
</evidence>
<evidence type="ECO:0000313" key="2">
    <source>
        <dbReference type="Proteomes" id="UP000245638"/>
    </source>
</evidence>
<comment type="caution">
    <text evidence="1">The sequence shown here is derived from an EMBL/GenBank/DDBJ whole genome shotgun (WGS) entry which is preliminary data.</text>
</comment>
<dbReference type="AlphaFoldDB" id="A0A2T9X2A1"/>
<sequence>MLEVILRSFSEYSSSFAGEGLRNFPTSLVEKMNEHIIKNYANELVQIYDLLLSISLDPNKKDYLDSIMQLERKYGKLHEELSLYSSILENNTKIVDYKKMTLKGLIKLIEGLNEVRKEIYEKGLKGEFNLKVLLYYSLYLEYLSKVYLKVNEIKLENPNAKTINSKEKNYLHTVNFIVTLLGVPLIEYVTDGKIFPYLSDLNGVLLYVLSLDGLRPSTRSLGYYMFSELHGD</sequence>
<dbReference type="Proteomes" id="UP000245638">
    <property type="component" value="Unassembled WGS sequence"/>
</dbReference>
<protein>
    <submittedName>
        <fullName evidence="1">Uncharacterized protein</fullName>
    </submittedName>
</protein>
<name>A0A2T9X2A1_9CREN</name>
<organism evidence="1 2">
    <name type="scientific">Acidianus hospitalis</name>
    <dbReference type="NCBI Taxonomy" id="563177"/>
    <lineage>
        <taxon>Archaea</taxon>
        <taxon>Thermoproteota</taxon>
        <taxon>Thermoprotei</taxon>
        <taxon>Sulfolobales</taxon>
        <taxon>Sulfolobaceae</taxon>
        <taxon>Acidianus</taxon>
    </lineage>
</organism>
<dbReference type="EMBL" id="QEFD01000231">
    <property type="protein sequence ID" value="PVU74233.1"/>
    <property type="molecule type" value="Genomic_DNA"/>
</dbReference>
<accession>A0A2T9X2A1</accession>
<reference evidence="1 2" key="1">
    <citation type="journal article" date="2015" name="Appl. Environ. Microbiol.">
        <title>Nanoarchaeota, Their Sulfolobales Host, and Nanoarchaeota Virus Distribution across Yellowstone National Park Hot Springs.</title>
        <authorList>
            <person name="Munson-McGee J.H."/>
            <person name="Field E.K."/>
            <person name="Bateson M."/>
            <person name="Rooney C."/>
            <person name="Stepanauskas R."/>
            <person name="Young M.J."/>
        </authorList>
    </citation>
    <scope>NUCLEOTIDE SEQUENCE [LARGE SCALE GENOMIC DNA]</scope>
    <source>
        <strain evidence="1">SCGC AC-742_N10</strain>
    </source>
</reference>
<gene>
    <name evidence="1" type="ORF">DDW13_08100</name>
</gene>
<proteinExistence type="predicted"/>